<dbReference type="Proteomes" id="UP000053611">
    <property type="component" value="Unassembled WGS sequence"/>
</dbReference>
<protein>
    <submittedName>
        <fullName evidence="1">Uncharacterized protein</fullName>
    </submittedName>
</protein>
<name>A0A0J0XFP6_9TREE</name>
<dbReference type="AlphaFoldDB" id="A0A0J0XFP6"/>
<dbReference type="RefSeq" id="XP_018276378.1">
    <property type="nucleotide sequence ID" value="XM_018419736.1"/>
</dbReference>
<sequence length="166" mass="17983">MKQDCCSKWQPQHKTGLHAAAVTTSYTTTAQNKSHQALPAVSWSSLQLPVLVFKVLVFKVLVFSHTPSPQPTYFTIDLQRSQTQSTNHPDLRPWHWSAEISSLCHAVGSGKSATSSPSEPASCTPLPAAVWSGMRATTGVSKHRCDSAVPLRVGILSTPCAAMQRM</sequence>
<reference evidence="1 2" key="1">
    <citation type="submission" date="2015-03" db="EMBL/GenBank/DDBJ databases">
        <title>Genomics and transcriptomics of the oil-accumulating basidiomycete yeast T. oleaginosus allow insights into substrate utilization and the diverse evolutionary trajectories of mating systems in fungi.</title>
        <authorList>
            <consortium name="DOE Joint Genome Institute"/>
            <person name="Kourist R."/>
            <person name="Kracht O."/>
            <person name="Bracharz F."/>
            <person name="Lipzen A."/>
            <person name="Nolan M."/>
            <person name="Ohm R."/>
            <person name="Grigoriev I."/>
            <person name="Sun S."/>
            <person name="Heitman J."/>
            <person name="Bruck T."/>
            <person name="Nowrousian M."/>
        </authorList>
    </citation>
    <scope>NUCLEOTIDE SEQUENCE [LARGE SCALE GENOMIC DNA]</scope>
    <source>
        <strain evidence="1 2">IBC0246</strain>
    </source>
</reference>
<dbReference type="EMBL" id="KQ087246">
    <property type="protein sequence ID" value="KLT39887.1"/>
    <property type="molecule type" value="Genomic_DNA"/>
</dbReference>
<gene>
    <name evidence="1" type="ORF">CC85DRAFT_175184</name>
</gene>
<accession>A0A0J0XFP6</accession>
<dbReference type="GeneID" id="28980339"/>
<proteinExistence type="predicted"/>
<keyword evidence="2" id="KW-1185">Reference proteome</keyword>
<evidence type="ECO:0000313" key="2">
    <source>
        <dbReference type="Proteomes" id="UP000053611"/>
    </source>
</evidence>
<organism evidence="1 2">
    <name type="scientific">Cutaneotrichosporon oleaginosum</name>
    <dbReference type="NCBI Taxonomy" id="879819"/>
    <lineage>
        <taxon>Eukaryota</taxon>
        <taxon>Fungi</taxon>
        <taxon>Dikarya</taxon>
        <taxon>Basidiomycota</taxon>
        <taxon>Agaricomycotina</taxon>
        <taxon>Tremellomycetes</taxon>
        <taxon>Trichosporonales</taxon>
        <taxon>Trichosporonaceae</taxon>
        <taxon>Cutaneotrichosporon</taxon>
    </lineage>
</organism>
<evidence type="ECO:0000313" key="1">
    <source>
        <dbReference type="EMBL" id="KLT39887.1"/>
    </source>
</evidence>